<feature type="binding site" evidence="10 11">
    <location>
        <position position="560"/>
    </location>
    <ligand>
        <name>5-methyltetrahydropteroyltri-L-glutamate</name>
        <dbReference type="ChEBI" id="CHEBI:58207"/>
    </ligand>
</feature>
<evidence type="ECO:0000256" key="10">
    <source>
        <dbReference type="HAMAP-Rule" id="MF_00172"/>
    </source>
</evidence>
<dbReference type="UniPathway" id="UPA00051">
    <property type="reaction ID" value="UER00082"/>
</dbReference>
<comment type="pathway">
    <text evidence="2 10">Amino-acid biosynthesis; L-methionine biosynthesis via de novo pathway; L-methionine from L-homocysteine (MetE route): step 1/1.</text>
</comment>
<feature type="binding site" evidence="10">
    <location>
        <position position="604"/>
    </location>
    <ligand>
        <name>5-methyltetrahydropteroyltri-L-glutamate</name>
        <dbReference type="ChEBI" id="CHEBI:58207"/>
    </ligand>
</feature>
<keyword evidence="8 10" id="KW-0862">Zinc</keyword>
<dbReference type="EC" id="2.1.1.14" evidence="10"/>
<feature type="binding site" evidence="12">
    <location>
        <position position="664"/>
    </location>
    <ligand>
        <name>Zn(2+)</name>
        <dbReference type="ChEBI" id="CHEBI:29105"/>
        <label>1</label>
        <note>catalytic</note>
    </ligand>
</feature>
<evidence type="ECO:0000256" key="5">
    <source>
        <dbReference type="ARBA" id="ARBA00022605"/>
    </source>
</evidence>
<comment type="caution">
    <text evidence="16">The sequence shown here is derived from an EMBL/GenBank/DDBJ whole genome shotgun (WGS) entry which is preliminary data.</text>
</comment>
<dbReference type="GO" id="GO:0003871">
    <property type="term" value="F:5-methyltetrahydropteroyltriglutamate-homocysteine S-methyltransferase activity"/>
    <property type="evidence" value="ECO:0007669"/>
    <property type="project" value="UniProtKB-UniRule"/>
</dbReference>
<dbReference type="InterPro" id="IPR013215">
    <property type="entry name" value="Cbl-indep_Met_Synth_N"/>
</dbReference>
<dbReference type="Pfam" id="PF08267">
    <property type="entry name" value="Meth_synt_1"/>
    <property type="match status" value="1"/>
</dbReference>
<dbReference type="HAMAP" id="MF_00172">
    <property type="entry name" value="Meth_synth"/>
    <property type="match status" value="1"/>
</dbReference>
<dbReference type="AlphaFoldDB" id="A0A840VAZ8"/>
<dbReference type="CDD" id="cd03311">
    <property type="entry name" value="CIMS_C_terminal_like"/>
    <property type="match status" value="1"/>
</dbReference>
<evidence type="ECO:0000313" key="16">
    <source>
        <dbReference type="EMBL" id="MBB5352724.1"/>
    </source>
</evidence>
<comment type="similarity">
    <text evidence="3 10">Belongs to the vitamin-B12 independent methionine synthase family.</text>
</comment>
<keyword evidence="7 10" id="KW-0479">Metal-binding</keyword>
<feature type="active site" description="Proton donor" evidence="10 13">
    <location>
        <position position="693"/>
    </location>
</feature>
<comment type="cofactor">
    <cofactor evidence="10">
        <name>Zn(2+)</name>
        <dbReference type="ChEBI" id="CHEBI:29105"/>
    </cofactor>
    <text evidence="10">Binds 1 zinc ion per subunit.</text>
</comment>
<dbReference type="NCBIfam" id="NF003556">
    <property type="entry name" value="PRK05222.1"/>
    <property type="match status" value="1"/>
</dbReference>
<feature type="binding site" evidence="12">
    <location>
        <position position="640"/>
    </location>
    <ligand>
        <name>Zn(2+)</name>
        <dbReference type="ChEBI" id="CHEBI:29105"/>
        <label>1</label>
        <note>catalytic</note>
    </ligand>
</feature>
<keyword evidence="5 10" id="KW-0028">Amino-acid biosynthesis</keyword>
<sequence length="762" mass="84079">MNLTTHVSGYPRIGEDRELKKALEAFWRGQHGAAELDRVATELRHRHWQEQAELDFVAVNDFSLYDSMLDLACVLGVVPERFGPSGVPLTLERYFRMARGRSRVGGAPDVPALEMTKWFDTNYHYLVPELEKDTEFQRGWDKPIRETREAIAAGFRAKPVMVGPLTFLALSKRRDGGDPLEALGRLLPVYRELLRDLRRAGAEWVEVSEPILAERQDGVLLGALKTCWSEALTDGPKILLAVPFGGLGPARSILATSAVDGVHVDVTRAGAEVDALRKEWPRHKVLSLGVIDGRQIWRADLDALRNRVAGFRDRGNHLWIGSSCSLLHVPHSVDREKTLDPELRSWMAFAREKVAEIGAVAAAERPVDACTAAAEAARRRRQHAGVEDSGLRTELANLSAESFSRSEPVERRRALQSEALGLPLFPTTTIGSFPQTDDIRTLRSRYRRGLFGDAAYEAGLDVATAEAIRIQEDLGLDVLVHGEFERTDMVEFFGELLEGMVVTAQGWVQSYGSRCVKPPVIWGDIFRSQAMTVDRLRRAQAKTSKPLKGMLTGPVTILQWSFVRDDLSRSQVALQLAWAIRAEVVDLERAGLKIIQVDEPGLREGLPLAPKERRAYLDGAVRAFRLATSGVAGTTQIHTHMCYAEFEDVAAEIAALDADVITLEAARSGSSGWGGLVEAGLGSAVGPGVWDIHSPRVPSVEEMAEALRQGLKVLPAERLWVNPDCGLKTRGWEETRAALAHLVEAAERVAAEVKERELLTTG</sequence>
<name>A0A840VAZ8_9BACT</name>
<dbReference type="InterPro" id="IPR006276">
    <property type="entry name" value="Cobalamin-indep_Met_synthase"/>
</dbReference>
<evidence type="ECO:0000256" key="8">
    <source>
        <dbReference type="ARBA" id="ARBA00022833"/>
    </source>
</evidence>
<feature type="binding site" evidence="11">
    <location>
        <position position="122"/>
    </location>
    <ligand>
        <name>5-methyltetrahydropteroyltri-L-glutamate</name>
        <dbReference type="ChEBI" id="CHEBI:58207"/>
    </ligand>
</feature>
<keyword evidence="9 10" id="KW-0486">Methionine biosynthesis</keyword>
<dbReference type="PIRSF" id="PIRSF000382">
    <property type="entry name" value="MeTrfase_B12_ind"/>
    <property type="match status" value="1"/>
</dbReference>
<keyword evidence="4 10" id="KW-0489">Methyltransferase</keyword>
<evidence type="ECO:0000256" key="6">
    <source>
        <dbReference type="ARBA" id="ARBA00022679"/>
    </source>
</evidence>
<feature type="binding site" evidence="11">
    <location>
        <position position="20"/>
    </location>
    <ligand>
        <name>5-methyltetrahydropteroyltri-L-glutamate</name>
        <dbReference type="ChEBI" id="CHEBI:58207"/>
    </ligand>
</feature>
<evidence type="ECO:0000256" key="13">
    <source>
        <dbReference type="PIRSR" id="PIRSR000382-3"/>
    </source>
</evidence>
<evidence type="ECO:0000313" key="17">
    <source>
        <dbReference type="Proteomes" id="UP000557717"/>
    </source>
</evidence>
<dbReference type="SUPFAM" id="SSF51726">
    <property type="entry name" value="UROD/MetE-like"/>
    <property type="match status" value="2"/>
</dbReference>
<feature type="binding site" evidence="10 11">
    <location>
        <position position="483"/>
    </location>
    <ligand>
        <name>L-methionine</name>
        <dbReference type="ChEBI" id="CHEBI:57844"/>
    </ligand>
</feature>
<dbReference type="GO" id="GO:0009086">
    <property type="term" value="P:methionine biosynthetic process"/>
    <property type="evidence" value="ECO:0007669"/>
    <property type="project" value="UniProtKB-UniRule"/>
</dbReference>
<dbReference type="PANTHER" id="PTHR30519">
    <property type="entry name" value="5-METHYLTETRAHYDROPTEROYLTRIGLUTAMATE--HOMOCYSTEINE METHYLTRANSFERASE"/>
    <property type="match status" value="1"/>
</dbReference>
<keyword evidence="6 10" id="KW-0808">Transferase</keyword>
<keyword evidence="10" id="KW-0677">Repeat</keyword>
<organism evidence="16 17">
    <name type="scientific">Haloferula luteola</name>
    <dbReference type="NCBI Taxonomy" id="595692"/>
    <lineage>
        <taxon>Bacteria</taxon>
        <taxon>Pseudomonadati</taxon>
        <taxon>Verrucomicrobiota</taxon>
        <taxon>Verrucomicrobiia</taxon>
        <taxon>Verrucomicrobiales</taxon>
        <taxon>Verrucomicrobiaceae</taxon>
        <taxon>Haloferula</taxon>
    </lineage>
</organism>
<evidence type="ECO:0000256" key="3">
    <source>
        <dbReference type="ARBA" id="ARBA00009553"/>
    </source>
</evidence>
<feature type="binding site" evidence="10">
    <location>
        <position position="117"/>
    </location>
    <ligand>
        <name>5-methyltetrahydropteroyltri-L-glutamate</name>
        <dbReference type="ChEBI" id="CHEBI:58207"/>
    </ligand>
</feature>
<feature type="binding site" evidence="10 11">
    <location>
        <position position="598"/>
    </location>
    <ligand>
        <name>L-methionine</name>
        <dbReference type="ChEBI" id="CHEBI:57844"/>
    </ligand>
</feature>
<dbReference type="EMBL" id="JACHFD010000015">
    <property type="protein sequence ID" value="MBB5352724.1"/>
    <property type="molecule type" value="Genomic_DNA"/>
</dbReference>
<feature type="binding site" evidence="10">
    <location>
        <begin position="17"/>
        <end position="20"/>
    </location>
    <ligand>
        <name>5-methyltetrahydropteroyltri-L-glutamate</name>
        <dbReference type="ChEBI" id="CHEBI:58207"/>
    </ligand>
</feature>
<feature type="binding site" evidence="10">
    <location>
        <position position="483"/>
    </location>
    <ligand>
        <name>L-homocysteine</name>
        <dbReference type="ChEBI" id="CHEBI:58199"/>
    </ligand>
</feature>
<protein>
    <recommendedName>
        <fullName evidence="10">5-methyltetrahydropteroyltriglutamate--homocysteine methyltransferase</fullName>
        <ecNumber evidence="10">2.1.1.14</ecNumber>
    </recommendedName>
    <alternativeName>
        <fullName evidence="10">Cobalamin-independent methionine synthase</fullName>
    </alternativeName>
    <alternativeName>
        <fullName evidence="10">Methionine synthase, vitamin-B12 independent isozyme</fullName>
    </alternativeName>
</protein>
<dbReference type="Proteomes" id="UP000557717">
    <property type="component" value="Unassembled WGS sequence"/>
</dbReference>
<feature type="binding site" evidence="10">
    <location>
        <position position="642"/>
    </location>
    <ligand>
        <name>Zn(2+)</name>
        <dbReference type="ChEBI" id="CHEBI:29105"/>
        <note>catalytic</note>
    </ligand>
</feature>
<comment type="catalytic activity">
    <reaction evidence="10">
        <text>5-methyltetrahydropteroyltri-L-glutamate + L-homocysteine = tetrahydropteroyltri-L-glutamate + L-methionine</text>
        <dbReference type="Rhea" id="RHEA:21196"/>
        <dbReference type="ChEBI" id="CHEBI:57844"/>
        <dbReference type="ChEBI" id="CHEBI:58140"/>
        <dbReference type="ChEBI" id="CHEBI:58199"/>
        <dbReference type="ChEBI" id="CHEBI:58207"/>
        <dbReference type="EC" id="2.1.1.14"/>
    </reaction>
</comment>
<evidence type="ECO:0000256" key="11">
    <source>
        <dbReference type="PIRSR" id="PIRSR000382-1"/>
    </source>
</evidence>
<dbReference type="InterPro" id="IPR002629">
    <property type="entry name" value="Met_Synth_C/arc"/>
</dbReference>
<feature type="domain" description="Cobalamin-independent methionine synthase MetE N-terminal" evidence="15">
    <location>
        <begin position="5"/>
        <end position="308"/>
    </location>
</feature>
<dbReference type="Pfam" id="PF01717">
    <property type="entry name" value="Meth_synt_2"/>
    <property type="match status" value="1"/>
</dbReference>
<feature type="binding site" evidence="10 11">
    <location>
        <begin position="514"/>
        <end position="515"/>
    </location>
    <ligand>
        <name>5-methyltetrahydropteroyltri-L-glutamate</name>
        <dbReference type="ChEBI" id="CHEBI:58207"/>
    </ligand>
</feature>
<feature type="binding site" evidence="10 11">
    <location>
        <position position="598"/>
    </location>
    <ligand>
        <name>L-homocysteine</name>
        <dbReference type="ChEBI" id="CHEBI:58199"/>
    </ligand>
</feature>
<evidence type="ECO:0000256" key="1">
    <source>
        <dbReference type="ARBA" id="ARBA00002777"/>
    </source>
</evidence>
<evidence type="ECO:0000256" key="9">
    <source>
        <dbReference type="ARBA" id="ARBA00023167"/>
    </source>
</evidence>
<feature type="binding site" evidence="12">
    <location>
        <position position="642"/>
    </location>
    <ligand>
        <name>Zn(2+)</name>
        <dbReference type="ChEBI" id="CHEBI:29105"/>
        <label>1</label>
        <note>catalytic</note>
    </ligand>
</feature>
<keyword evidence="17" id="KW-1185">Reference proteome</keyword>
<proteinExistence type="inferred from homology"/>
<feature type="domain" description="Cobalamin-independent methionine synthase MetE C-terminal/archaeal" evidence="14">
    <location>
        <begin position="425"/>
        <end position="747"/>
    </location>
</feature>
<evidence type="ECO:0000256" key="4">
    <source>
        <dbReference type="ARBA" id="ARBA00022603"/>
    </source>
</evidence>
<dbReference type="InterPro" id="IPR038071">
    <property type="entry name" value="UROD/MetE-like_sf"/>
</dbReference>
<feature type="binding site" evidence="12">
    <location>
        <position position="725"/>
    </location>
    <ligand>
        <name>Zn(2+)</name>
        <dbReference type="ChEBI" id="CHEBI:29105"/>
        <label>1</label>
        <note>catalytic</note>
    </ligand>
</feature>
<dbReference type="GO" id="GO:0032259">
    <property type="term" value="P:methylation"/>
    <property type="evidence" value="ECO:0007669"/>
    <property type="project" value="UniProtKB-KW"/>
</dbReference>
<dbReference type="GO" id="GO:0008270">
    <property type="term" value="F:zinc ion binding"/>
    <property type="evidence" value="ECO:0007669"/>
    <property type="project" value="InterPro"/>
</dbReference>
<evidence type="ECO:0000259" key="14">
    <source>
        <dbReference type="Pfam" id="PF01717"/>
    </source>
</evidence>
<feature type="binding site" evidence="10">
    <location>
        <position position="664"/>
    </location>
    <ligand>
        <name>Zn(2+)</name>
        <dbReference type="ChEBI" id="CHEBI:29105"/>
        <note>catalytic</note>
    </ligand>
</feature>
<feature type="binding site" evidence="10">
    <location>
        <position position="640"/>
    </location>
    <ligand>
        <name>Zn(2+)</name>
        <dbReference type="ChEBI" id="CHEBI:29105"/>
        <note>catalytic</note>
    </ligand>
</feature>
<feature type="binding site" evidence="10 11">
    <location>
        <begin position="430"/>
        <end position="432"/>
    </location>
    <ligand>
        <name>L-homocysteine</name>
        <dbReference type="ChEBI" id="CHEBI:58199"/>
    </ligand>
</feature>
<evidence type="ECO:0000256" key="12">
    <source>
        <dbReference type="PIRSR" id="PIRSR000382-2"/>
    </source>
</evidence>
<dbReference type="CDD" id="cd03312">
    <property type="entry name" value="CIMS_N_terminal_like"/>
    <property type="match status" value="1"/>
</dbReference>
<evidence type="ECO:0000256" key="2">
    <source>
        <dbReference type="ARBA" id="ARBA00004681"/>
    </source>
</evidence>
<gene>
    <name evidence="10" type="primary">metE</name>
    <name evidence="16" type="ORF">HNR46_002972</name>
</gene>
<evidence type="ECO:0000256" key="7">
    <source>
        <dbReference type="ARBA" id="ARBA00022723"/>
    </source>
</evidence>
<accession>A0A840VAZ8</accession>
<comment type="cofactor">
    <cofactor evidence="12">
        <name>Zn(2+)</name>
        <dbReference type="ChEBI" id="CHEBI:29105"/>
    </cofactor>
    <text evidence="12">Binds 2 Zn(2+) ions per subunit.</text>
</comment>
<reference evidence="16 17" key="1">
    <citation type="submission" date="2020-08" db="EMBL/GenBank/DDBJ databases">
        <title>Genomic Encyclopedia of Type Strains, Phase IV (KMG-IV): sequencing the most valuable type-strain genomes for metagenomic binning, comparative biology and taxonomic classification.</title>
        <authorList>
            <person name="Goeker M."/>
        </authorList>
    </citation>
    <scope>NUCLEOTIDE SEQUENCE [LARGE SCALE GENOMIC DNA]</scope>
    <source>
        <strain evidence="16 17">YC6886</strain>
    </source>
</reference>
<dbReference type="Gene3D" id="3.20.20.210">
    <property type="match status" value="2"/>
</dbReference>
<evidence type="ECO:0000259" key="15">
    <source>
        <dbReference type="Pfam" id="PF08267"/>
    </source>
</evidence>
<feature type="binding site" evidence="10">
    <location>
        <position position="725"/>
    </location>
    <ligand>
        <name>Zn(2+)</name>
        <dbReference type="ChEBI" id="CHEBI:29105"/>
        <note>catalytic</note>
    </ligand>
</feature>
<comment type="function">
    <text evidence="1 10">Catalyzes the transfer of a methyl group from 5-methyltetrahydrofolate to homocysteine resulting in methionine formation.</text>
</comment>
<dbReference type="RefSeq" id="WP_184020000.1">
    <property type="nucleotide sequence ID" value="NZ_JACHFD010000015.1"/>
</dbReference>
<feature type="binding site" evidence="10 11">
    <location>
        <begin position="430"/>
        <end position="432"/>
    </location>
    <ligand>
        <name>L-methionine</name>
        <dbReference type="ChEBI" id="CHEBI:57844"/>
    </ligand>
</feature>